<gene>
    <name evidence="3" type="ORF">CIPAW_15G060700</name>
</gene>
<dbReference type="PROSITE" id="PS00018">
    <property type="entry name" value="EF_HAND_1"/>
    <property type="match status" value="1"/>
</dbReference>
<dbReference type="EMBL" id="CM031823">
    <property type="protein sequence ID" value="KAG6626591.1"/>
    <property type="molecule type" value="Genomic_DNA"/>
</dbReference>
<dbReference type="Gene3D" id="1.10.238.10">
    <property type="entry name" value="EF-hand"/>
    <property type="match status" value="1"/>
</dbReference>
<feature type="domain" description="EF-hand" evidence="2">
    <location>
        <begin position="19"/>
        <end position="54"/>
    </location>
</feature>
<dbReference type="Proteomes" id="UP000811609">
    <property type="component" value="Chromosome 15"/>
</dbReference>
<dbReference type="InterPro" id="IPR011992">
    <property type="entry name" value="EF-hand-dom_pair"/>
</dbReference>
<dbReference type="OrthoDB" id="26525at2759"/>
<dbReference type="SUPFAM" id="SSF47473">
    <property type="entry name" value="EF-hand"/>
    <property type="match status" value="1"/>
</dbReference>
<name>A0A8T1N9S5_CARIL</name>
<comment type="caution">
    <text evidence="3">The sequence shown here is derived from an EMBL/GenBank/DDBJ whole genome shotgun (WGS) entry which is preliminary data.</text>
</comment>
<keyword evidence="1" id="KW-0106">Calcium</keyword>
<proteinExistence type="predicted"/>
<accession>A0A8T1N9S5</accession>
<evidence type="ECO:0000256" key="1">
    <source>
        <dbReference type="ARBA" id="ARBA00022837"/>
    </source>
</evidence>
<keyword evidence="4" id="KW-1185">Reference proteome</keyword>
<organism evidence="3 4">
    <name type="scientific">Carya illinoinensis</name>
    <name type="common">Pecan</name>
    <dbReference type="NCBI Taxonomy" id="32201"/>
    <lineage>
        <taxon>Eukaryota</taxon>
        <taxon>Viridiplantae</taxon>
        <taxon>Streptophyta</taxon>
        <taxon>Embryophyta</taxon>
        <taxon>Tracheophyta</taxon>
        <taxon>Spermatophyta</taxon>
        <taxon>Magnoliopsida</taxon>
        <taxon>eudicotyledons</taxon>
        <taxon>Gunneridae</taxon>
        <taxon>Pentapetalae</taxon>
        <taxon>rosids</taxon>
        <taxon>fabids</taxon>
        <taxon>Fagales</taxon>
        <taxon>Juglandaceae</taxon>
        <taxon>Carya</taxon>
    </lineage>
</organism>
<sequence>MTLQVPKALSHEEDLPDDEEKLALMLYFKKKDANKDRFLSKEELQAGFKELGSIIPTKLRAKHALNHADRIGDGVISVDDHDQELRGVVEYALRRGFNLRHIYIAGVS</sequence>
<dbReference type="InterPro" id="IPR018247">
    <property type="entry name" value="EF_Hand_1_Ca_BS"/>
</dbReference>
<reference evidence="3" key="1">
    <citation type="submission" date="2020-12" db="EMBL/GenBank/DDBJ databases">
        <title>WGS assembly of Carya illinoinensis cv. Pawnee.</title>
        <authorList>
            <person name="Platts A."/>
            <person name="Shu S."/>
            <person name="Wright S."/>
            <person name="Barry K."/>
            <person name="Edger P."/>
            <person name="Pires J.C."/>
            <person name="Schmutz J."/>
        </authorList>
    </citation>
    <scope>NUCLEOTIDE SEQUENCE</scope>
    <source>
        <tissue evidence="3">Leaf</tissue>
    </source>
</reference>
<evidence type="ECO:0000313" key="3">
    <source>
        <dbReference type="EMBL" id="KAG6626591.1"/>
    </source>
</evidence>
<evidence type="ECO:0000313" key="4">
    <source>
        <dbReference type="Proteomes" id="UP000811609"/>
    </source>
</evidence>
<dbReference type="GO" id="GO:0005509">
    <property type="term" value="F:calcium ion binding"/>
    <property type="evidence" value="ECO:0007669"/>
    <property type="project" value="InterPro"/>
</dbReference>
<dbReference type="InterPro" id="IPR002048">
    <property type="entry name" value="EF_hand_dom"/>
</dbReference>
<protein>
    <recommendedName>
        <fullName evidence="2">EF-hand domain-containing protein</fullName>
    </recommendedName>
</protein>
<dbReference type="AlphaFoldDB" id="A0A8T1N9S5"/>
<evidence type="ECO:0000259" key="2">
    <source>
        <dbReference type="PROSITE" id="PS50222"/>
    </source>
</evidence>
<dbReference type="PROSITE" id="PS50222">
    <property type="entry name" value="EF_HAND_2"/>
    <property type="match status" value="1"/>
</dbReference>